<dbReference type="Gene3D" id="1.10.8.350">
    <property type="entry name" value="Bacterial muramidase"/>
    <property type="match status" value="1"/>
</dbReference>
<dbReference type="InterPro" id="IPR043426">
    <property type="entry name" value="MltB-like"/>
</dbReference>
<dbReference type="AlphaFoldDB" id="A0A858SYD7"/>
<dbReference type="RefSeq" id="WP_169642225.1">
    <property type="nucleotide sequence ID" value="NZ_CP048788.1"/>
</dbReference>
<dbReference type="GO" id="GO:0009253">
    <property type="term" value="P:peptidoglycan catabolic process"/>
    <property type="evidence" value="ECO:0007669"/>
    <property type="project" value="TreeGrafter"/>
</dbReference>
<dbReference type="SUPFAM" id="SSF53955">
    <property type="entry name" value="Lysozyme-like"/>
    <property type="match status" value="1"/>
</dbReference>
<accession>A0A858SYD7</accession>
<evidence type="ECO:0000259" key="3">
    <source>
        <dbReference type="Pfam" id="PF13406"/>
    </source>
</evidence>
<proteinExistence type="predicted"/>
<gene>
    <name evidence="4" type="ORF">G3256_18400</name>
</gene>
<feature type="chain" id="PRO_5032725851" evidence="1">
    <location>
        <begin position="24"/>
        <end position="449"/>
    </location>
</feature>
<reference evidence="4 5" key="1">
    <citation type="submission" date="2020-02" db="EMBL/GenBank/DDBJ databases">
        <title>Genome sequence of Roseobacter ponti.</title>
        <authorList>
            <person name="Hollensteiner J."/>
            <person name="Schneider D."/>
            <person name="Poehlein A."/>
            <person name="Daniel R."/>
        </authorList>
    </citation>
    <scope>NUCLEOTIDE SEQUENCE [LARGE SCALE GENOMIC DNA]</scope>
    <source>
        <strain evidence="4 5">DSM 106830</strain>
    </source>
</reference>
<dbReference type="Pfam" id="PF13406">
    <property type="entry name" value="SLT_2"/>
    <property type="match status" value="1"/>
</dbReference>
<dbReference type="NCBIfam" id="TIGR02283">
    <property type="entry name" value="MltB_2"/>
    <property type="match status" value="1"/>
</dbReference>
<dbReference type="PANTHER" id="PTHR30163:SF8">
    <property type="entry name" value="LYTIC MUREIN TRANSGLYCOSYLASE"/>
    <property type="match status" value="1"/>
</dbReference>
<dbReference type="InterPro" id="IPR011970">
    <property type="entry name" value="MltB_2"/>
</dbReference>
<dbReference type="Pfam" id="PF01471">
    <property type="entry name" value="PG_binding_1"/>
    <property type="match status" value="1"/>
</dbReference>
<evidence type="ECO:0000256" key="1">
    <source>
        <dbReference type="SAM" id="SignalP"/>
    </source>
</evidence>
<evidence type="ECO:0000313" key="4">
    <source>
        <dbReference type="EMBL" id="QJF53008.1"/>
    </source>
</evidence>
<organism evidence="4 5">
    <name type="scientific">Roseobacter ponti</name>
    <dbReference type="NCBI Taxonomy" id="1891787"/>
    <lineage>
        <taxon>Bacteria</taxon>
        <taxon>Pseudomonadati</taxon>
        <taxon>Pseudomonadota</taxon>
        <taxon>Alphaproteobacteria</taxon>
        <taxon>Rhodobacterales</taxon>
        <taxon>Roseobacteraceae</taxon>
        <taxon>Roseobacter</taxon>
    </lineage>
</organism>
<feature type="domain" description="Peptidoglycan binding-like" evidence="2">
    <location>
        <begin position="393"/>
        <end position="448"/>
    </location>
</feature>
<keyword evidence="1" id="KW-0732">Signal</keyword>
<dbReference type="FunFam" id="1.10.8.350:FF:000001">
    <property type="entry name" value="Lytic murein transglycosylase B"/>
    <property type="match status" value="1"/>
</dbReference>
<dbReference type="InterPro" id="IPR036365">
    <property type="entry name" value="PGBD-like_sf"/>
</dbReference>
<dbReference type="Proteomes" id="UP000503308">
    <property type="component" value="Chromosome"/>
</dbReference>
<sequence>MQWKIWTTGVLAIGLTMADTAQAEGIWQSVRPLNRPDTAQPDTIRNPVSLISVAARPKLRPATQAVTDTAKVEVVASPAGFDRWVTGFKSRARAQGISAGTLDAAFRDVSYDADVIRRDRNQSEFTKTIWDYLGSAASATRIANGRIALKNHNSTLTAIEKRYGVEKEVVVAVWGLESAYGTFRGKNDVVTSLATLSFDGRRGAFFEEQLIAALKILQNGDTSPRNMTGSWAGAMGHTQFIPTSYLSYAVDFDGDGRRDIWADNPVDALASTAAYLKKSGWTKGQPWGVEVQIPKGFDYTLADRKIKKSPGQWARLGVVDMNGRAVPDHGRASVLLPAGAQGAAFLIFDNFKAIEAYNSADAYVIGVGHLSDRIRGGSEIRASWPTDDRALTRAEREEMQRRLTGKGFSTQGIDGRIGPKTIDAVRSYQRAQGLVPDGYASLTLLKRLR</sequence>
<dbReference type="InterPro" id="IPR036366">
    <property type="entry name" value="PGBDSf"/>
</dbReference>
<dbReference type="EMBL" id="CP048788">
    <property type="protein sequence ID" value="QJF53008.1"/>
    <property type="molecule type" value="Genomic_DNA"/>
</dbReference>
<evidence type="ECO:0000313" key="5">
    <source>
        <dbReference type="Proteomes" id="UP000503308"/>
    </source>
</evidence>
<dbReference type="Gene3D" id="1.10.101.10">
    <property type="entry name" value="PGBD-like superfamily/PGBD"/>
    <property type="match status" value="1"/>
</dbReference>
<dbReference type="PANTHER" id="PTHR30163">
    <property type="entry name" value="MEMBRANE-BOUND LYTIC MUREIN TRANSGLYCOSYLASE B"/>
    <property type="match status" value="1"/>
</dbReference>
<dbReference type="KEGG" id="rpon:G3256_18400"/>
<protein>
    <submittedName>
        <fullName evidence="4">Lytic murein transglycosylase</fullName>
    </submittedName>
</protein>
<feature type="signal peptide" evidence="1">
    <location>
        <begin position="1"/>
        <end position="23"/>
    </location>
</feature>
<feature type="domain" description="Transglycosylase SLT" evidence="3">
    <location>
        <begin position="81"/>
        <end position="372"/>
    </location>
</feature>
<evidence type="ECO:0000259" key="2">
    <source>
        <dbReference type="Pfam" id="PF01471"/>
    </source>
</evidence>
<dbReference type="InterPro" id="IPR002477">
    <property type="entry name" value="Peptidoglycan-bd-like"/>
</dbReference>
<dbReference type="InterPro" id="IPR023346">
    <property type="entry name" value="Lysozyme-like_dom_sf"/>
</dbReference>
<dbReference type="Gene3D" id="1.10.530.10">
    <property type="match status" value="1"/>
</dbReference>
<dbReference type="InterPro" id="IPR031304">
    <property type="entry name" value="SLT_2"/>
</dbReference>
<name>A0A858SYD7_9RHOB</name>
<dbReference type="SUPFAM" id="SSF47090">
    <property type="entry name" value="PGBD-like"/>
    <property type="match status" value="1"/>
</dbReference>
<keyword evidence="5" id="KW-1185">Reference proteome</keyword>
<dbReference type="GO" id="GO:0008933">
    <property type="term" value="F:peptidoglycan lytic transglycosylase activity"/>
    <property type="evidence" value="ECO:0007669"/>
    <property type="project" value="TreeGrafter"/>
</dbReference>
<dbReference type="CDD" id="cd13399">
    <property type="entry name" value="Slt35-like"/>
    <property type="match status" value="1"/>
</dbReference>